<evidence type="ECO:0000256" key="7">
    <source>
        <dbReference type="ARBA" id="ARBA00024867"/>
    </source>
</evidence>
<dbReference type="EMBL" id="QXXA01000015">
    <property type="protein sequence ID" value="NBI07782.1"/>
    <property type="molecule type" value="Genomic_DNA"/>
</dbReference>
<proteinExistence type="predicted"/>
<sequence>MGKILVLEDEESIRKFIKINLKRAGYEVIEAVDGEEALQKSLYESEIDVAILDVMLPGIDGFSVCKQLRKNDKQIGIIMLTARTQEIDKITGLSIGADDYVTKPFSPSELVARVDALYRRVKLLKKNKSDYFMQGPFKIDLKGRQLYKNGKIIELTPIEYDLIYLFLMKPNKALSRNDIIDSVWGKDYFGYYKAVDVNIRRLRKKIEDNPSEPKYIETVWGYGYRWKTN</sequence>
<protein>
    <recommendedName>
        <fullName evidence="1">Stage 0 sporulation protein A homolog</fullName>
    </recommendedName>
</protein>
<dbReference type="Proteomes" id="UP000467132">
    <property type="component" value="Unassembled WGS sequence"/>
</dbReference>
<dbReference type="AlphaFoldDB" id="A0A845R2X3"/>
<dbReference type="PROSITE" id="PS51755">
    <property type="entry name" value="OMPR_PHOB"/>
    <property type="match status" value="1"/>
</dbReference>
<dbReference type="GO" id="GO:0000156">
    <property type="term" value="F:phosphorelay response regulator activity"/>
    <property type="evidence" value="ECO:0007669"/>
    <property type="project" value="TreeGrafter"/>
</dbReference>
<evidence type="ECO:0000256" key="9">
    <source>
        <dbReference type="PROSITE-ProRule" id="PRU01091"/>
    </source>
</evidence>
<evidence type="ECO:0000313" key="12">
    <source>
        <dbReference type="EMBL" id="NBI07782.1"/>
    </source>
</evidence>
<dbReference type="PANTHER" id="PTHR48111:SF54">
    <property type="entry name" value="STAGE 0 SPORULATION PROTEIN A HOMOLOG"/>
    <property type="match status" value="1"/>
</dbReference>
<feature type="modified residue" description="4-aspartylphosphate" evidence="8">
    <location>
        <position position="53"/>
    </location>
</feature>
<dbReference type="InterPro" id="IPR011006">
    <property type="entry name" value="CheY-like_superfamily"/>
</dbReference>
<dbReference type="Gene3D" id="6.10.250.690">
    <property type="match status" value="1"/>
</dbReference>
<dbReference type="RefSeq" id="WP_160198252.1">
    <property type="nucleotide sequence ID" value="NZ_QXXA01000015.1"/>
</dbReference>
<dbReference type="Pfam" id="PF00486">
    <property type="entry name" value="Trans_reg_C"/>
    <property type="match status" value="1"/>
</dbReference>
<dbReference type="Gene3D" id="1.10.10.10">
    <property type="entry name" value="Winged helix-like DNA-binding domain superfamily/Winged helix DNA-binding domain"/>
    <property type="match status" value="1"/>
</dbReference>
<evidence type="ECO:0000256" key="6">
    <source>
        <dbReference type="ARBA" id="ARBA00023163"/>
    </source>
</evidence>
<evidence type="ECO:0000256" key="8">
    <source>
        <dbReference type="PROSITE-ProRule" id="PRU00169"/>
    </source>
</evidence>
<keyword evidence="3" id="KW-0902">Two-component regulatory system</keyword>
<keyword evidence="4" id="KW-0805">Transcription regulation</keyword>
<gene>
    <name evidence="12" type="ORF">D3Z33_13050</name>
</gene>
<feature type="DNA-binding region" description="OmpR/PhoB-type" evidence="9">
    <location>
        <begin position="129"/>
        <end position="228"/>
    </location>
</feature>
<dbReference type="CDD" id="cd00383">
    <property type="entry name" value="trans_reg_C"/>
    <property type="match status" value="1"/>
</dbReference>
<dbReference type="InterPro" id="IPR001867">
    <property type="entry name" value="OmpR/PhoB-type_DNA-bd"/>
</dbReference>
<dbReference type="GO" id="GO:0006355">
    <property type="term" value="P:regulation of DNA-templated transcription"/>
    <property type="evidence" value="ECO:0007669"/>
    <property type="project" value="InterPro"/>
</dbReference>
<dbReference type="FunFam" id="1.10.10.10:FF:000018">
    <property type="entry name" value="DNA-binding response regulator ResD"/>
    <property type="match status" value="1"/>
</dbReference>
<dbReference type="Pfam" id="PF00072">
    <property type="entry name" value="Response_reg"/>
    <property type="match status" value="1"/>
</dbReference>
<evidence type="ECO:0000256" key="3">
    <source>
        <dbReference type="ARBA" id="ARBA00023012"/>
    </source>
</evidence>
<dbReference type="SMART" id="SM00448">
    <property type="entry name" value="REC"/>
    <property type="match status" value="1"/>
</dbReference>
<dbReference type="FunFam" id="3.40.50.2300:FF:000001">
    <property type="entry name" value="DNA-binding response regulator PhoB"/>
    <property type="match status" value="1"/>
</dbReference>
<organism evidence="12 13">
    <name type="scientific">Senegalia massiliensis</name>
    <dbReference type="NCBI Taxonomy" id="1720316"/>
    <lineage>
        <taxon>Bacteria</taxon>
        <taxon>Bacillati</taxon>
        <taxon>Bacillota</taxon>
        <taxon>Clostridia</taxon>
        <taxon>Eubacteriales</taxon>
        <taxon>Clostridiaceae</taxon>
        <taxon>Senegalia</taxon>
    </lineage>
</organism>
<comment type="caution">
    <text evidence="12">The sequence shown here is derived from an EMBL/GenBank/DDBJ whole genome shotgun (WGS) entry which is preliminary data.</text>
</comment>
<dbReference type="InterPro" id="IPR036388">
    <property type="entry name" value="WH-like_DNA-bd_sf"/>
</dbReference>
<name>A0A845R2X3_9CLOT</name>
<dbReference type="GO" id="GO:0005829">
    <property type="term" value="C:cytosol"/>
    <property type="evidence" value="ECO:0007669"/>
    <property type="project" value="TreeGrafter"/>
</dbReference>
<keyword evidence="5 9" id="KW-0238">DNA-binding</keyword>
<dbReference type="SMART" id="SM00862">
    <property type="entry name" value="Trans_reg_C"/>
    <property type="match status" value="1"/>
</dbReference>
<evidence type="ECO:0000256" key="5">
    <source>
        <dbReference type="ARBA" id="ARBA00023125"/>
    </source>
</evidence>
<evidence type="ECO:0000256" key="4">
    <source>
        <dbReference type="ARBA" id="ARBA00023015"/>
    </source>
</evidence>
<reference evidence="12 13" key="1">
    <citation type="submission" date="2018-08" db="EMBL/GenBank/DDBJ databases">
        <title>Murine metabolic-syndrome-specific gut microbial biobank.</title>
        <authorList>
            <person name="Liu C."/>
        </authorList>
    </citation>
    <scope>NUCLEOTIDE SEQUENCE [LARGE SCALE GENOMIC DNA]</scope>
    <source>
        <strain evidence="12 13">583</strain>
    </source>
</reference>
<keyword evidence="6" id="KW-0804">Transcription</keyword>
<dbReference type="PROSITE" id="PS50110">
    <property type="entry name" value="RESPONSE_REGULATORY"/>
    <property type="match status" value="1"/>
</dbReference>
<accession>A0A845R2X3</accession>
<dbReference type="Gene3D" id="3.40.50.2300">
    <property type="match status" value="1"/>
</dbReference>
<keyword evidence="13" id="KW-1185">Reference proteome</keyword>
<evidence type="ECO:0000259" key="10">
    <source>
        <dbReference type="PROSITE" id="PS50110"/>
    </source>
</evidence>
<dbReference type="InterPro" id="IPR039420">
    <property type="entry name" value="WalR-like"/>
</dbReference>
<feature type="domain" description="Response regulatory" evidence="10">
    <location>
        <begin position="3"/>
        <end position="118"/>
    </location>
</feature>
<dbReference type="InterPro" id="IPR001789">
    <property type="entry name" value="Sig_transdc_resp-reg_receiver"/>
</dbReference>
<evidence type="ECO:0000259" key="11">
    <source>
        <dbReference type="PROSITE" id="PS51755"/>
    </source>
</evidence>
<evidence type="ECO:0000256" key="1">
    <source>
        <dbReference type="ARBA" id="ARBA00018672"/>
    </source>
</evidence>
<evidence type="ECO:0000313" key="13">
    <source>
        <dbReference type="Proteomes" id="UP000467132"/>
    </source>
</evidence>
<comment type="function">
    <text evidence="7">May play the central regulatory role in sporulation. It may be an element of the effector pathway responsible for the activation of sporulation genes in response to nutritional stress. Spo0A may act in concert with spo0H (a sigma factor) to control the expression of some genes that are critical to the sporulation process.</text>
</comment>
<evidence type="ECO:0000256" key="2">
    <source>
        <dbReference type="ARBA" id="ARBA00022553"/>
    </source>
</evidence>
<keyword evidence="2 8" id="KW-0597">Phosphoprotein</keyword>
<dbReference type="GO" id="GO:0000976">
    <property type="term" value="F:transcription cis-regulatory region binding"/>
    <property type="evidence" value="ECO:0007669"/>
    <property type="project" value="TreeGrafter"/>
</dbReference>
<dbReference type="GO" id="GO:0032993">
    <property type="term" value="C:protein-DNA complex"/>
    <property type="evidence" value="ECO:0007669"/>
    <property type="project" value="TreeGrafter"/>
</dbReference>
<feature type="domain" description="OmpR/PhoB-type" evidence="11">
    <location>
        <begin position="129"/>
        <end position="228"/>
    </location>
</feature>
<dbReference type="SUPFAM" id="SSF52172">
    <property type="entry name" value="CheY-like"/>
    <property type="match status" value="1"/>
</dbReference>
<dbReference type="PANTHER" id="PTHR48111">
    <property type="entry name" value="REGULATOR OF RPOS"/>
    <property type="match status" value="1"/>
</dbReference>
<dbReference type="OrthoDB" id="9790442at2"/>